<dbReference type="Gene3D" id="3.90.1570.10">
    <property type="entry name" value="tt1808, chain A"/>
    <property type="match status" value="1"/>
</dbReference>
<name>A0A2W4WJ93_9CYAN</name>
<sequence>MVTVPSQYRLPTAEDLPDSDEMPVDNELQNEIPNILLNLLREIWSDRSDWFWGVDMGVYYEPNIEEPSKSKAIVPDGFLALGVPKQTVEGGRLSYVVWQEKVMPILALEVVSKKYNGEYDTKLAKYSEVGILYYVVYNSTTGRRLYQEHQSLEVYKLVDGKYQLLPAVVLLAEGGRMVWIPEIGLGIGCEQGIYDGWQREWVYWYDRSGKRYLTSQERANLERQARLEAEALLQKYRDRFGDISE</sequence>
<feature type="domain" description="Putative restriction endonuclease" evidence="1">
    <location>
        <begin position="22"/>
        <end position="167"/>
    </location>
</feature>
<dbReference type="PANTHER" id="PTHR33352">
    <property type="entry name" value="SLR1095 PROTEIN"/>
    <property type="match status" value="1"/>
</dbReference>
<evidence type="ECO:0000313" key="3">
    <source>
        <dbReference type="Proteomes" id="UP000249467"/>
    </source>
</evidence>
<dbReference type="AlphaFoldDB" id="A0A2W4WJ93"/>
<dbReference type="Pfam" id="PF05685">
    <property type="entry name" value="Uma2"/>
    <property type="match status" value="1"/>
</dbReference>
<evidence type="ECO:0000313" key="2">
    <source>
        <dbReference type="EMBL" id="PZO44936.1"/>
    </source>
</evidence>
<accession>A0A2W4WJ93</accession>
<evidence type="ECO:0000259" key="1">
    <source>
        <dbReference type="Pfam" id="PF05685"/>
    </source>
</evidence>
<organism evidence="2 3">
    <name type="scientific">Pseudanabaena frigida</name>
    <dbReference type="NCBI Taxonomy" id="945775"/>
    <lineage>
        <taxon>Bacteria</taxon>
        <taxon>Bacillati</taxon>
        <taxon>Cyanobacteriota</taxon>
        <taxon>Cyanophyceae</taxon>
        <taxon>Pseudanabaenales</taxon>
        <taxon>Pseudanabaenaceae</taxon>
        <taxon>Pseudanabaena</taxon>
    </lineage>
</organism>
<gene>
    <name evidence="2" type="ORF">DCF19_00035</name>
</gene>
<reference evidence="2 3" key="2">
    <citation type="submission" date="2018-06" db="EMBL/GenBank/DDBJ databases">
        <title>Metagenomic assembly of (sub)arctic Cyanobacteria and their associated microbiome from non-axenic cultures.</title>
        <authorList>
            <person name="Baurain D."/>
        </authorList>
    </citation>
    <scope>NUCLEOTIDE SEQUENCE [LARGE SCALE GENOMIC DNA]</scope>
    <source>
        <strain evidence="2">ULC066bin1</strain>
    </source>
</reference>
<dbReference type="Proteomes" id="UP000249467">
    <property type="component" value="Unassembled WGS sequence"/>
</dbReference>
<dbReference type="EMBL" id="QBML01000001">
    <property type="protein sequence ID" value="PZO44936.1"/>
    <property type="molecule type" value="Genomic_DNA"/>
</dbReference>
<dbReference type="PANTHER" id="PTHR33352:SF3">
    <property type="entry name" value="SLR1612 PROTEIN"/>
    <property type="match status" value="1"/>
</dbReference>
<comment type="caution">
    <text evidence="2">The sequence shown here is derived from an EMBL/GenBank/DDBJ whole genome shotgun (WGS) entry which is preliminary data.</text>
</comment>
<dbReference type="InterPro" id="IPR012296">
    <property type="entry name" value="Nuclease_put_TT1808"/>
</dbReference>
<proteinExistence type="predicted"/>
<protein>
    <recommendedName>
        <fullName evidence="1">Putative restriction endonuclease domain-containing protein</fullName>
    </recommendedName>
</protein>
<dbReference type="InterPro" id="IPR008538">
    <property type="entry name" value="Uma2"/>
</dbReference>
<reference evidence="2 3" key="1">
    <citation type="submission" date="2018-04" db="EMBL/GenBank/DDBJ databases">
        <authorList>
            <person name="Go L.Y."/>
            <person name="Mitchell J.A."/>
        </authorList>
    </citation>
    <scope>NUCLEOTIDE SEQUENCE [LARGE SCALE GENOMIC DNA]</scope>
    <source>
        <strain evidence="2">ULC066bin1</strain>
    </source>
</reference>